<dbReference type="InterPro" id="IPR013362">
    <property type="entry name" value="Pilus_4_PilV"/>
</dbReference>
<reference evidence="4" key="1">
    <citation type="journal article" date="2019" name="Int. J. Syst. Evol. Microbiol.">
        <title>The Global Catalogue of Microorganisms (GCM) 10K type strain sequencing project: providing services to taxonomists for standard genome sequencing and annotation.</title>
        <authorList>
            <consortium name="The Broad Institute Genomics Platform"/>
            <consortium name="The Broad Institute Genome Sequencing Center for Infectious Disease"/>
            <person name="Wu L."/>
            <person name="Ma J."/>
        </authorList>
    </citation>
    <scope>NUCLEOTIDE SEQUENCE [LARGE SCALE GENOMIC DNA]</scope>
    <source>
        <strain evidence="4">JCM 17728</strain>
    </source>
</reference>
<evidence type="ECO:0000313" key="3">
    <source>
        <dbReference type="EMBL" id="GAA4364990.1"/>
    </source>
</evidence>
<feature type="transmembrane region" description="Helical" evidence="1">
    <location>
        <begin position="12"/>
        <end position="31"/>
    </location>
</feature>
<dbReference type="Pfam" id="PF22150">
    <property type="entry name" value="Tt1218-like"/>
    <property type="match status" value="1"/>
</dbReference>
<dbReference type="RefSeq" id="WP_345293249.1">
    <property type="nucleotide sequence ID" value="NZ_BAABFV010000002.1"/>
</dbReference>
<keyword evidence="1" id="KW-0812">Transmembrane</keyword>
<dbReference type="InterPro" id="IPR054402">
    <property type="entry name" value="Tt1218-like_dom"/>
</dbReference>
<keyword evidence="4" id="KW-1185">Reference proteome</keyword>
<dbReference type="Proteomes" id="UP001501011">
    <property type="component" value="Unassembled WGS sequence"/>
</dbReference>
<accession>A0ABP8IP50</accession>
<protein>
    <recommendedName>
        <fullName evidence="2">Type IV pilin Tt1218-like domain-containing protein</fullName>
    </recommendedName>
</protein>
<dbReference type="InterPro" id="IPR012902">
    <property type="entry name" value="N_methyl_site"/>
</dbReference>
<evidence type="ECO:0000259" key="2">
    <source>
        <dbReference type="Pfam" id="PF22150"/>
    </source>
</evidence>
<dbReference type="EMBL" id="BAABFV010000002">
    <property type="protein sequence ID" value="GAA4364990.1"/>
    <property type="molecule type" value="Genomic_DNA"/>
</dbReference>
<dbReference type="Pfam" id="PF07963">
    <property type="entry name" value="N_methyl"/>
    <property type="match status" value="1"/>
</dbReference>
<name>A0ABP8IP50_9GAMM</name>
<keyword evidence="1" id="KW-1133">Transmembrane helix</keyword>
<evidence type="ECO:0000256" key="1">
    <source>
        <dbReference type="SAM" id="Phobius"/>
    </source>
</evidence>
<gene>
    <name evidence="3" type="ORF">GCM10023151_21770</name>
</gene>
<sequence length="204" mass="21532">MGKSKNSGFTLMEVLIAMVVIAIGLLGYLSLQLASINSNQEGMARSQANLIAQDLAASIRANRAYINQGDGTANVGNVYVDGDYNSCSALPATVCTGAAANCTDEEQAQFDVYKVCQSKAGFNTATADSDLLIDGQLFVTCDDRAADGDSCSPGSTLSIFTYWQTGALRDDVGQDATVIRNQRCANLADDPGVNYDCIILDIMP</sequence>
<comment type="caution">
    <text evidence="3">The sequence shown here is derived from an EMBL/GenBank/DDBJ whole genome shotgun (WGS) entry which is preliminary data.</text>
</comment>
<organism evidence="3 4">
    <name type="scientific">Kangiella marina</name>
    <dbReference type="NCBI Taxonomy" id="1079178"/>
    <lineage>
        <taxon>Bacteria</taxon>
        <taxon>Pseudomonadati</taxon>
        <taxon>Pseudomonadota</taxon>
        <taxon>Gammaproteobacteria</taxon>
        <taxon>Kangiellales</taxon>
        <taxon>Kangiellaceae</taxon>
        <taxon>Kangiella</taxon>
    </lineage>
</organism>
<evidence type="ECO:0000313" key="4">
    <source>
        <dbReference type="Proteomes" id="UP001501011"/>
    </source>
</evidence>
<proteinExistence type="predicted"/>
<keyword evidence="1" id="KW-0472">Membrane</keyword>
<dbReference type="NCBIfam" id="TIGR02523">
    <property type="entry name" value="type_IV_pilV"/>
    <property type="match status" value="1"/>
</dbReference>
<feature type="domain" description="Type IV pilin Tt1218-like" evidence="2">
    <location>
        <begin position="31"/>
        <end position="113"/>
    </location>
</feature>
<dbReference type="NCBIfam" id="TIGR02532">
    <property type="entry name" value="IV_pilin_GFxxxE"/>
    <property type="match status" value="1"/>
</dbReference>